<proteinExistence type="predicted"/>
<feature type="non-terminal residue" evidence="2">
    <location>
        <position position="143"/>
    </location>
</feature>
<evidence type="ECO:0000259" key="1">
    <source>
        <dbReference type="PROSITE" id="PS50123"/>
    </source>
</evidence>
<organism evidence="2">
    <name type="scientific">marine sediment metagenome</name>
    <dbReference type="NCBI Taxonomy" id="412755"/>
    <lineage>
        <taxon>unclassified sequences</taxon>
        <taxon>metagenomes</taxon>
        <taxon>ecological metagenomes</taxon>
    </lineage>
</organism>
<dbReference type="SMART" id="SM00138">
    <property type="entry name" value="MeTrc"/>
    <property type="match status" value="1"/>
</dbReference>
<dbReference type="GO" id="GO:0008757">
    <property type="term" value="F:S-adenosylmethionine-dependent methyltransferase activity"/>
    <property type="evidence" value="ECO:0007669"/>
    <property type="project" value="InterPro"/>
</dbReference>
<dbReference type="SUPFAM" id="SSF53335">
    <property type="entry name" value="S-adenosyl-L-methionine-dependent methyltransferases"/>
    <property type="match status" value="1"/>
</dbReference>
<dbReference type="EMBL" id="BARS01040227">
    <property type="protein sequence ID" value="GAG33454.1"/>
    <property type="molecule type" value="Genomic_DNA"/>
</dbReference>
<comment type="caution">
    <text evidence="2">The sequence shown here is derived from an EMBL/GenBank/DDBJ whole genome shotgun (WGS) entry which is preliminary data.</text>
</comment>
<dbReference type="SUPFAM" id="SSF47757">
    <property type="entry name" value="Chemotaxis receptor methyltransferase CheR, N-terminal domain"/>
    <property type="match status" value="1"/>
</dbReference>
<dbReference type="PANTHER" id="PTHR24422">
    <property type="entry name" value="CHEMOTAXIS PROTEIN METHYLTRANSFERASE"/>
    <property type="match status" value="1"/>
</dbReference>
<dbReference type="InterPro" id="IPR029063">
    <property type="entry name" value="SAM-dependent_MTases_sf"/>
</dbReference>
<dbReference type="PRINTS" id="PR00996">
    <property type="entry name" value="CHERMTFRASE"/>
</dbReference>
<dbReference type="InterPro" id="IPR050903">
    <property type="entry name" value="Bact_Chemotaxis_MeTrfase"/>
</dbReference>
<feature type="domain" description="CheR-type methyltransferase" evidence="1">
    <location>
        <begin position="1"/>
        <end position="143"/>
    </location>
</feature>
<name>X0WRA6_9ZZZZ</name>
<dbReference type="PANTHER" id="PTHR24422:SF21">
    <property type="entry name" value="CHEMOTAXIS PROTEIN METHYLTRANSFERASE 1"/>
    <property type="match status" value="1"/>
</dbReference>
<accession>X0WRA6</accession>
<sequence>MIIDESKQYLVVARLLPIVRQRKLPSLDTLIDRIQTVNGSPLENDVLNAMMTHETSFFRDKTPFETLKSIIPDFVKKRAATKQLTIWSAACSTGQEPYSIAILLNEQFRDLLASWKVRIVATDISNIVLDRGREGVFSELEIV</sequence>
<reference evidence="2" key="1">
    <citation type="journal article" date="2014" name="Front. Microbiol.">
        <title>High frequency of phylogenetically diverse reductive dehalogenase-homologous genes in deep subseafloor sedimentary metagenomes.</title>
        <authorList>
            <person name="Kawai M."/>
            <person name="Futagami T."/>
            <person name="Toyoda A."/>
            <person name="Takaki Y."/>
            <person name="Nishi S."/>
            <person name="Hori S."/>
            <person name="Arai W."/>
            <person name="Tsubouchi T."/>
            <person name="Morono Y."/>
            <person name="Uchiyama I."/>
            <person name="Ito T."/>
            <person name="Fujiyama A."/>
            <person name="Inagaki F."/>
            <person name="Takami H."/>
        </authorList>
    </citation>
    <scope>NUCLEOTIDE SEQUENCE</scope>
    <source>
        <strain evidence="2">Expedition CK06-06</strain>
    </source>
</reference>
<dbReference type="Gene3D" id="3.40.50.150">
    <property type="entry name" value="Vaccinia Virus protein VP39"/>
    <property type="match status" value="1"/>
</dbReference>
<dbReference type="InterPro" id="IPR000780">
    <property type="entry name" value="CheR_MeTrfase"/>
</dbReference>
<protein>
    <recommendedName>
        <fullName evidence="1">CheR-type methyltransferase domain-containing protein</fullName>
    </recommendedName>
</protein>
<dbReference type="Pfam" id="PF01739">
    <property type="entry name" value="CheR"/>
    <property type="match status" value="1"/>
</dbReference>
<dbReference type="InterPro" id="IPR022642">
    <property type="entry name" value="CheR_C"/>
</dbReference>
<evidence type="ECO:0000313" key="2">
    <source>
        <dbReference type="EMBL" id="GAG33454.1"/>
    </source>
</evidence>
<dbReference type="AlphaFoldDB" id="X0WRA6"/>
<dbReference type="PROSITE" id="PS50123">
    <property type="entry name" value="CHER"/>
    <property type="match status" value="1"/>
</dbReference>
<gene>
    <name evidence="2" type="ORF">S01H1_61358</name>
</gene>